<accession>A0A1W1CPS3</accession>
<dbReference type="AlphaFoldDB" id="A0A1W1CPS3"/>
<dbReference type="EMBL" id="FPHF01000098">
    <property type="protein sequence ID" value="SFV67697.1"/>
    <property type="molecule type" value="Genomic_DNA"/>
</dbReference>
<evidence type="ECO:0000313" key="1">
    <source>
        <dbReference type="EMBL" id="SFV67697.1"/>
    </source>
</evidence>
<sequence length="61" mass="6849">MIDLNTEICSCNSLSIKAIAACIKENNFNTLEELIENNECPMGDKCEQCHDVVARVKRGEF</sequence>
<dbReference type="InterPro" id="IPR041854">
    <property type="entry name" value="BFD-like_2Fe2S-bd_dom_sf"/>
</dbReference>
<gene>
    <name evidence="1" type="ORF">MNB_SM-4-1470</name>
</gene>
<proteinExistence type="predicted"/>
<dbReference type="Gene3D" id="1.10.10.1100">
    <property type="entry name" value="BFD-like [2Fe-2S]-binding domain"/>
    <property type="match status" value="1"/>
</dbReference>
<reference evidence="1" key="1">
    <citation type="submission" date="2016-10" db="EMBL/GenBank/DDBJ databases">
        <authorList>
            <person name="de Groot N.N."/>
        </authorList>
    </citation>
    <scope>NUCLEOTIDE SEQUENCE</scope>
</reference>
<organism evidence="1">
    <name type="scientific">hydrothermal vent metagenome</name>
    <dbReference type="NCBI Taxonomy" id="652676"/>
    <lineage>
        <taxon>unclassified sequences</taxon>
        <taxon>metagenomes</taxon>
        <taxon>ecological metagenomes</taxon>
    </lineage>
</organism>
<name>A0A1W1CPS3_9ZZZZ</name>
<protein>
    <submittedName>
        <fullName evidence="1">Uncharacterized protein</fullName>
    </submittedName>
</protein>